<feature type="compositionally biased region" description="Low complexity" evidence="9">
    <location>
        <begin position="1"/>
        <end position="43"/>
    </location>
</feature>
<evidence type="ECO:0000256" key="3">
    <source>
        <dbReference type="ARBA" id="ARBA00020653"/>
    </source>
</evidence>
<protein>
    <recommendedName>
        <fullName evidence="3">Anthranilate synthase component 1</fullName>
    </recommendedName>
</protein>
<evidence type="ECO:0000256" key="4">
    <source>
        <dbReference type="ARBA" id="ARBA00022723"/>
    </source>
</evidence>
<sequence length="540" mass="57134">MAPVTSASATRTPSRTSSEPWSASPSISARARSRRLSAGSTSAQTSMAALQVLPDLDTATRLLDDHDVVPLFVEVPAGGATPVSLMRRLGVGGHCFLLESASTLHGIHGHSFLGHDPLGVAPQDTEDPLRPLEGVLAERVAPVEGLNVPFVGGWVGYLAYEAAGCYERLPSTAPAFAGVPMSVFALYRTVTVFDHERDKVLLVTQLRRDDGDIATGYAHACARLAGMRLRIEAPEPAGAVDHPAAVEVDVEVGPRYVTLRRPVLPDSASTFPRADFLEAVRVALDHVIAGDVFQVQVSRRFAVPLGAHPFTLYTALRLSSPTPYLFYVSSPGCVLVGASPEMLVRVRGDTVDYRPIAGTRRRGSTEAEDAAMETELQGSEKEQAEHLMLVDLGRNDVGRVAATGTVEVHELAVVERYSRVMHLVSGIRARLAAGRTALDALRACFPAGTVSGAPKIRAMEVIAELEPHGRGPYAGAVGYIGSGGVLDTAIALRTVAVVDGQAYLQAAAGIVADSTPDEEAREIDNKLAAALDAITRVDGP</sequence>
<dbReference type="InterPro" id="IPR015890">
    <property type="entry name" value="Chorismate_C"/>
</dbReference>
<dbReference type="InterPro" id="IPR006805">
    <property type="entry name" value="Anth_synth_I_N"/>
</dbReference>
<evidence type="ECO:0000313" key="12">
    <source>
        <dbReference type="EMBL" id="PZR82514.1"/>
    </source>
</evidence>
<reference evidence="12 13" key="1">
    <citation type="journal article" date="2017" name="Nature">
        <title>Atmospheric trace gases support primary production in Antarctic desert surface soil.</title>
        <authorList>
            <person name="Ji M."/>
            <person name="Greening C."/>
            <person name="Vanwonterghem I."/>
            <person name="Carere C.R."/>
            <person name="Bay S.K."/>
            <person name="Steen J.A."/>
            <person name="Montgomery K."/>
            <person name="Lines T."/>
            <person name="Beardall J."/>
            <person name="van Dorst J."/>
            <person name="Snape I."/>
            <person name="Stott M.B."/>
            <person name="Hugenholtz P."/>
            <person name="Ferrari B.C."/>
        </authorList>
    </citation>
    <scope>NUCLEOTIDE SEQUENCE [LARGE SCALE GENOMIC DNA]</scope>
    <source>
        <strain evidence="12">RRmetagenome_bin12</strain>
    </source>
</reference>
<dbReference type="GO" id="GO:0004049">
    <property type="term" value="F:anthranilate synthase activity"/>
    <property type="evidence" value="ECO:0007669"/>
    <property type="project" value="UniProtKB-EC"/>
</dbReference>
<comment type="subunit">
    <text evidence="2">Heterotetramer consisting of two non-identical subunits: a beta subunit (TrpG) and a large alpha subunit (TrpE).</text>
</comment>
<evidence type="ECO:0000259" key="10">
    <source>
        <dbReference type="Pfam" id="PF00425"/>
    </source>
</evidence>
<dbReference type="InterPro" id="IPR005801">
    <property type="entry name" value="ADC_synthase"/>
</dbReference>
<evidence type="ECO:0000256" key="6">
    <source>
        <dbReference type="ARBA" id="ARBA00023239"/>
    </source>
</evidence>
<accession>A0A2W6AG99</accession>
<comment type="cofactor">
    <cofactor evidence="1">
        <name>Mg(2+)</name>
        <dbReference type="ChEBI" id="CHEBI:18420"/>
    </cofactor>
</comment>
<organism evidence="12 13">
    <name type="scientific">Candidatus Aeolococcus gillhamiae</name>
    <dbReference type="NCBI Taxonomy" id="3127015"/>
    <lineage>
        <taxon>Bacteria</taxon>
        <taxon>Bacillati</taxon>
        <taxon>Candidatus Dormiibacterota</taxon>
        <taxon>Candidatus Dormibacteria</taxon>
        <taxon>Candidatus Aeolococcales</taxon>
        <taxon>Candidatus Aeolococcaceae</taxon>
        <taxon>Candidatus Aeolococcus</taxon>
    </lineage>
</organism>
<keyword evidence="6" id="KW-0456">Lyase</keyword>
<comment type="function">
    <text evidence="7">Part of a heterotetrameric complex that catalyzes the two-step biosynthesis of anthranilate, an intermediate in the biosynthesis of L-tryptophan. In the first step, the glutamine-binding beta subunit (TrpG) of anthranilate synthase (AS) provides the glutamine amidotransferase activity which generates ammonia as a substrate that, along with chorismate, is used in the second step, catalyzed by the large alpha subunit of AS (TrpE) to produce anthranilate. In the absence of TrpG, TrpE can synthesize anthranilate directly from chorismate and high concentrations of ammonia.</text>
</comment>
<dbReference type="Pfam" id="PF04715">
    <property type="entry name" value="Anth_synt_I_N"/>
    <property type="match status" value="1"/>
</dbReference>
<comment type="catalytic activity">
    <reaction evidence="8">
        <text>chorismate + L-glutamine = anthranilate + pyruvate + L-glutamate + H(+)</text>
        <dbReference type="Rhea" id="RHEA:21732"/>
        <dbReference type="ChEBI" id="CHEBI:15361"/>
        <dbReference type="ChEBI" id="CHEBI:15378"/>
        <dbReference type="ChEBI" id="CHEBI:16567"/>
        <dbReference type="ChEBI" id="CHEBI:29748"/>
        <dbReference type="ChEBI" id="CHEBI:29985"/>
        <dbReference type="ChEBI" id="CHEBI:58359"/>
        <dbReference type="EC" id="4.1.3.27"/>
    </reaction>
</comment>
<proteinExistence type="predicted"/>
<dbReference type="PANTHER" id="PTHR11236:SF48">
    <property type="entry name" value="ISOCHORISMATE SYNTHASE MENF"/>
    <property type="match status" value="1"/>
</dbReference>
<evidence type="ECO:0000256" key="5">
    <source>
        <dbReference type="ARBA" id="ARBA00022842"/>
    </source>
</evidence>
<feature type="domain" description="Chorismate-utilising enzyme C-terminal" evidence="10">
    <location>
        <begin position="274"/>
        <end position="526"/>
    </location>
</feature>
<evidence type="ECO:0000256" key="2">
    <source>
        <dbReference type="ARBA" id="ARBA00011575"/>
    </source>
</evidence>
<feature type="region of interest" description="Disordered" evidence="9">
    <location>
        <begin position="1"/>
        <end position="44"/>
    </location>
</feature>
<dbReference type="SUPFAM" id="SSF56322">
    <property type="entry name" value="ADC synthase"/>
    <property type="match status" value="1"/>
</dbReference>
<dbReference type="EMBL" id="QHBU01000070">
    <property type="protein sequence ID" value="PZR82514.1"/>
    <property type="molecule type" value="Genomic_DNA"/>
</dbReference>
<gene>
    <name evidence="12" type="ORF">DLM65_03730</name>
</gene>
<evidence type="ECO:0000256" key="1">
    <source>
        <dbReference type="ARBA" id="ARBA00001946"/>
    </source>
</evidence>
<dbReference type="GO" id="GO:0000162">
    <property type="term" value="P:L-tryptophan biosynthetic process"/>
    <property type="evidence" value="ECO:0007669"/>
    <property type="project" value="TreeGrafter"/>
</dbReference>
<comment type="caution">
    <text evidence="12">The sequence shown here is derived from an EMBL/GenBank/DDBJ whole genome shotgun (WGS) entry which is preliminary data.</text>
</comment>
<keyword evidence="4" id="KW-0479">Metal-binding</keyword>
<dbReference type="PRINTS" id="PR00095">
    <property type="entry name" value="ANTSNTHASEI"/>
</dbReference>
<evidence type="ECO:0000256" key="8">
    <source>
        <dbReference type="ARBA" id="ARBA00047683"/>
    </source>
</evidence>
<dbReference type="InterPro" id="IPR019999">
    <property type="entry name" value="Anth_synth_I-like"/>
</dbReference>
<dbReference type="Proteomes" id="UP000248724">
    <property type="component" value="Unassembled WGS sequence"/>
</dbReference>
<dbReference type="AlphaFoldDB" id="A0A2W6AG99"/>
<dbReference type="Pfam" id="PF00425">
    <property type="entry name" value="Chorismate_bind"/>
    <property type="match status" value="1"/>
</dbReference>
<name>A0A2W6AG99_9BACT</name>
<evidence type="ECO:0000259" key="11">
    <source>
        <dbReference type="Pfam" id="PF04715"/>
    </source>
</evidence>
<evidence type="ECO:0000256" key="9">
    <source>
        <dbReference type="SAM" id="MobiDB-lite"/>
    </source>
</evidence>
<dbReference type="PANTHER" id="PTHR11236">
    <property type="entry name" value="AMINOBENZOATE/ANTHRANILATE SYNTHASE"/>
    <property type="match status" value="1"/>
</dbReference>
<evidence type="ECO:0000256" key="7">
    <source>
        <dbReference type="ARBA" id="ARBA00025634"/>
    </source>
</evidence>
<dbReference type="Gene3D" id="3.60.120.10">
    <property type="entry name" value="Anthranilate synthase"/>
    <property type="match status" value="1"/>
</dbReference>
<evidence type="ECO:0000313" key="13">
    <source>
        <dbReference type="Proteomes" id="UP000248724"/>
    </source>
</evidence>
<keyword evidence="5" id="KW-0460">Magnesium</keyword>
<dbReference type="GO" id="GO:0046872">
    <property type="term" value="F:metal ion binding"/>
    <property type="evidence" value="ECO:0007669"/>
    <property type="project" value="UniProtKB-KW"/>
</dbReference>
<feature type="domain" description="Anthranilate synthase component I N-terminal" evidence="11">
    <location>
        <begin position="80"/>
        <end position="202"/>
    </location>
</feature>